<proteinExistence type="predicted"/>
<accession>A0A921G392</accession>
<feature type="transmembrane region" description="Helical" evidence="1">
    <location>
        <begin position="200"/>
        <end position="223"/>
    </location>
</feature>
<reference evidence="2" key="1">
    <citation type="journal article" date="2021" name="PeerJ">
        <title>Extensive microbial diversity within the chicken gut microbiome revealed by metagenomics and culture.</title>
        <authorList>
            <person name="Gilroy R."/>
            <person name="Ravi A."/>
            <person name="Getino M."/>
            <person name="Pursley I."/>
            <person name="Horton D.L."/>
            <person name="Alikhan N.F."/>
            <person name="Baker D."/>
            <person name="Gharbi K."/>
            <person name="Hall N."/>
            <person name="Watson M."/>
            <person name="Adriaenssens E.M."/>
            <person name="Foster-Nyarko E."/>
            <person name="Jarju S."/>
            <person name="Secka A."/>
            <person name="Antonio M."/>
            <person name="Oren A."/>
            <person name="Chaudhuri R.R."/>
            <person name="La Ragione R."/>
            <person name="Hildebrand F."/>
            <person name="Pallen M.J."/>
        </authorList>
    </citation>
    <scope>NUCLEOTIDE SEQUENCE</scope>
    <source>
        <strain evidence="2">CHK171-7178</strain>
    </source>
</reference>
<dbReference type="PANTHER" id="PTHR37305">
    <property type="entry name" value="INTEGRAL MEMBRANE PROTEIN-RELATED"/>
    <property type="match status" value="1"/>
</dbReference>
<feature type="transmembrane region" description="Helical" evidence="1">
    <location>
        <begin position="276"/>
        <end position="301"/>
    </location>
</feature>
<feature type="transmembrane region" description="Helical" evidence="1">
    <location>
        <begin position="20"/>
        <end position="39"/>
    </location>
</feature>
<reference evidence="2" key="2">
    <citation type="submission" date="2021-09" db="EMBL/GenBank/DDBJ databases">
        <authorList>
            <person name="Gilroy R."/>
        </authorList>
    </citation>
    <scope>NUCLEOTIDE SEQUENCE</scope>
    <source>
        <strain evidence="2">CHK171-7178</strain>
    </source>
</reference>
<dbReference type="PANTHER" id="PTHR37305:SF1">
    <property type="entry name" value="MEMBRANE PROTEIN"/>
    <property type="match status" value="1"/>
</dbReference>
<feature type="transmembrane region" description="Helical" evidence="1">
    <location>
        <begin position="235"/>
        <end position="256"/>
    </location>
</feature>
<feature type="transmembrane region" description="Helical" evidence="1">
    <location>
        <begin position="111"/>
        <end position="133"/>
    </location>
</feature>
<sequence>MLKLIQNEWMKLWSKKATWLMTGLLVFAILGMFGLTKWIDSMNDYAQQDWKANVQSELTYANEELGNSGLSDVERERIENDKKILEYRLANSIEPLDGNSRESMIMNSSGIGSIAVLLTVIVAAGIVASEFTQGTIKMLLSRPVKRWKILTSKFVTVTIFGILLMFVGFIVSILGAFIFFQSGNGVELTWNGKEVVEVSIWGKGLYMLLLSFANVFVTATFAFMIGSVFRSSSLAIGLSLFIYFMGNTLVMILSQYEVVKYIVFTHMDLTMYESGYQIVEGITMPFSLAVLAVYIVIFLVISYTTFMKRDITA</sequence>
<feature type="transmembrane region" description="Helical" evidence="1">
    <location>
        <begin position="154"/>
        <end position="180"/>
    </location>
</feature>
<dbReference type="AlphaFoldDB" id="A0A921G392"/>
<dbReference type="GO" id="GO:0005886">
    <property type="term" value="C:plasma membrane"/>
    <property type="evidence" value="ECO:0007669"/>
    <property type="project" value="UniProtKB-SubCell"/>
</dbReference>
<protein>
    <submittedName>
        <fullName evidence="2">ABC transporter permease</fullName>
    </submittedName>
</protein>
<evidence type="ECO:0000313" key="3">
    <source>
        <dbReference type="Proteomes" id="UP000698173"/>
    </source>
</evidence>
<keyword evidence="1" id="KW-0472">Membrane</keyword>
<keyword evidence="1" id="KW-0812">Transmembrane</keyword>
<dbReference type="EMBL" id="DYWT01000311">
    <property type="protein sequence ID" value="HJF34221.1"/>
    <property type="molecule type" value="Genomic_DNA"/>
</dbReference>
<name>A0A921G392_SPOPS</name>
<keyword evidence="1" id="KW-1133">Transmembrane helix</keyword>
<evidence type="ECO:0000313" key="2">
    <source>
        <dbReference type="EMBL" id="HJF34221.1"/>
    </source>
</evidence>
<dbReference type="Proteomes" id="UP000698173">
    <property type="component" value="Unassembled WGS sequence"/>
</dbReference>
<dbReference type="GO" id="GO:0140359">
    <property type="term" value="F:ABC-type transporter activity"/>
    <property type="evidence" value="ECO:0007669"/>
    <property type="project" value="InterPro"/>
</dbReference>
<gene>
    <name evidence="2" type="ORF">K8V56_20860</name>
</gene>
<evidence type="ECO:0000256" key="1">
    <source>
        <dbReference type="SAM" id="Phobius"/>
    </source>
</evidence>
<comment type="caution">
    <text evidence="2">The sequence shown here is derived from an EMBL/GenBank/DDBJ whole genome shotgun (WGS) entry which is preliminary data.</text>
</comment>
<organism evidence="2 3">
    <name type="scientific">Sporosarcina psychrophila</name>
    <name type="common">Bacillus psychrophilus</name>
    <dbReference type="NCBI Taxonomy" id="1476"/>
    <lineage>
        <taxon>Bacteria</taxon>
        <taxon>Bacillati</taxon>
        <taxon>Bacillota</taxon>
        <taxon>Bacilli</taxon>
        <taxon>Bacillales</taxon>
        <taxon>Caryophanaceae</taxon>
        <taxon>Sporosarcina</taxon>
    </lineage>
</organism>
<dbReference type="Pfam" id="PF12679">
    <property type="entry name" value="ABC2_membrane_2"/>
    <property type="match status" value="1"/>
</dbReference>